<dbReference type="EMBL" id="CP012746">
    <property type="protein sequence ID" value="ALL65052.1"/>
    <property type="molecule type" value="Genomic_DNA"/>
</dbReference>
<gene>
    <name evidence="2" type="ORF">K788_0002553</name>
</gene>
<feature type="signal peptide" evidence="1">
    <location>
        <begin position="1"/>
        <end position="20"/>
    </location>
</feature>
<protein>
    <submittedName>
        <fullName evidence="2">Uncharacterized protein</fullName>
    </submittedName>
</protein>
<dbReference type="AlphaFoldDB" id="A0A0P0RAB2"/>
<sequence>MGFAWGACARICVTPFAARAATAFGPFALAMAAAFCRPDVSGCGSVFWGLGFALASAIR</sequence>
<proteinExistence type="predicted"/>
<keyword evidence="1" id="KW-0732">Signal</keyword>
<evidence type="ECO:0000313" key="2">
    <source>
        <dbReference type="EMBL" id="ALL65052.1"/>
    </source>
</evidence>
<accession>A0A0P0RAB2</accession>
<organism evidence="2 3">
    <name type="scientific">Paraburkholderia caribensis MBA4</name>
    <dbReference type="NCBI Taxonomy" id="1323664"/>
    <lineage>
        <taxon>Bacteria</taxon>
        <taxon>Pseudomonadati</taxon>
        <taxon>Pseudomonadota</taxon>
        <taxon>Betaproteobacteria</taxon>
        <taxon>Burkholderiales</taxon>
        <taxon>Burkholderiaceae</taxon>
        <taxon>Paraburkholderia</taxon>
    </lineage>
</organism>
<reference evidence="2 3" key="1">
    <citation type="journal article" date="2014" name="Genome Announc.">
        <title>Draft Genome Sequence of the Haloacid-Degrading Burkholderia caribensis Strain MBA4.</title>
        <authorList>
            <person name="Pan Y."/>
            <person name="Kong K.F."/>
            <person name="Tsang J.S."/>
        </authorList>
    </citation>
    <scope>NUCLEOTIDE SEQUENCE [LARGE SCALE GENOMIC DNA]</scope>
    <source>
        <strain evidence="2 3">MBA4</strain>
    </source>
</reference>
<evidence type="ECO:0000256" key="1">
    <source>
        <dbReference type="SAM" id="SignalP"/>
    </source>
</evidence>
<dbReference type="Proteomes" id="UP000019146">
    <property type="component" value="Chromosome 1"/>
</dbReference>
<name>A0A0P0RAB2_9BURK</name>
<evidence type="ECO:0000313" key="3">
    <source>
        <dbReference type="Proteomes" id="UP000019146"/>
    </source>
</evidence>
<dbReference type="KEGG" id="bcai:K788_0002553"/>
<feature type="chain" id="PRO_5006054068" evidence="1">
    <location>
        <begin position="21"/>
        <end position="59"/>
    </location>
</feature>